<dbReference type="InterPro" id="IPR027417">
    <property type="entry name" value="P-loop_NTPase"/>
</dbReference>
<dbReference type="Pfam" id="PF13361">
    <property type="entry name" value="UvrD_C"/>
    <property type="match status" value="2"/>
</dbReference>
<evidence type="ECO:0000256" key="1">
    <source>
        <dbReference type="ARBA" id="ARBA00009922"/>
    </source>
</evidence>
<evidence type="ECO:0000256" key="2">
    <source>
        <dbReference type="ARBA" id="ARBA00022741"/>
    </source>
</evidence>
<dbReference type="Gene3D" id="3.40.50.300">
    <property type="entry name" value="P-loop containing nucleotide triphosphate hydrolases"/>
    <property type="match status" value="3"/>
</dbReference>
<keyword evidence="15" id="KW-1185">Reference proteome</keyword>
<comment type="catalytic activity">
    <reaction evidence="8">
        <text>Couples ATP hydrolysis with the unwinding of duplex DNA by translocating in the 3'-5' direction.</text>
        <dbReference type="EC" id="5.6.2.4"/>
    </reaction>
</comment>
<evidence type="ECO:0000256" key="11">
    <source>
        <dbReference type="PROSITE-ProRule" id="PRU00560"/>
    </source>
</evidence>
<protein>
    <recommendedName>
        <fullName evidence="9">DNA 3'-5' helicase</fullName>
        <ecNumber evidence="9">5.6.2.4</ecNumber>
    </recommendedName>
</protein>
<dbReference type="SUPFAM" id="SSF52540">
    <property type="entry name" value="P-loop containing nucleoside triphosphate hydrolases"/>
    <property type="match status" value="1"/>
</dbReference>
<evidence type="ECO:0000256" key="7">
    <source>
        <dbReference type="ARBA" id="ARBA00023235"/>
    </source>
</evidence>
<feature type="domain" description="UvrD-like helicase C-terminal" evidence="13">
    <location>
        <begin position="275"/>
        <end position="521"/>
    </location>
</feature>
<name>A0ABT9M058_9BACL</name>
<dbReference type="InterPro" id="IPR014016">
    <property type="entry name" value="UvrD-like_ATP-bd"/>
</dbReference>
<evidence type="ECO:0000313" key="15">
    <source>
        <dbReference type="Proteomes" id="UP001229209"/>
    </source>
</evidence>
<evidence type="ECO:0000313" key="14">
    <source>
        <dbReference type="EMBL" id="MDP9729907.1"/>
    </source>
</evidence>
<dbReference type="CDD" id="cd17932">
    <property type="entry name" value="DEXQc_UvrD"/>
    <property type="match status" value="1"/>
</dbReference>
<accession>A0ABT9M058</accession>
<keyword evidence="2 11" id="KW-0547">Nucleotide-binding</keyword>
<sequence length="593" mass="67926">MPKLQELNPAQQEAAQHKDGPCLVVAAAGSGKTAMLMARIQYLIESCHVQPKKILACTFTRKAAEEMRIRLAKLIGVEAAEEVTISTLHAVAYQMVRGVYAADWKLQADTSWLVERVLEPAGPYNTHGVGPVMKLSEAIAEIARAKADLRVPQADSLLGKVYYAYEALRQEKKCYGMEDMLQDAVRLLRSREEMRQLWQNRWDYVMVDEFQDTNWAQWQLLLGLSERTHNLFAVGDDWQAIYGFRGARPELMQTFLNTFPKTKVVRLVMNYRSHELIVELGQRVIALNRGYQLEKQVIAARDMEDAVVQAVQVKNEVEEARFIVTEIRRIHQKHPELPWQQMAILYRSNLQSQIFEEALEEADIPYQVVGDKHFYESYVVKGLLDYLRALNPYAEPQVWGKLINRPNRKIPRSVVTEVTERGWVSMMEHPKCKPFSDVLRALGKVAEQGGPGGALQWLVQNVPELIPESMQGESWLDTFILSARRFGQLHEYLRYVDRMVEKGRKQKGNAVCLSTLHKSKGLEYHTVFLAGMVEGVFPHRRSTTPEELREETRLCYVGITRAKENLFLLSAKHYGGDAKVTSRFIRALSDPKR</sequence>
<feature type="binding site" evidence="11">
    <location>
        <begin position="26"/>
        <end position="33"/>
    </location>
    <ligand>
        <name>ATP</name>
        <dbReference type="ChEBI" id="CHEBI:30616"/>
    </ligand>
</feature>
<feature type="domain" description="UvrD-like helicase ATP-binding" evidence="12">
    <location>
        <begin position="5"/>
        <end position="274"/>
    </location>
</feature>
<dbReference type="EMBL" id="JAURUO010000029">
    <property type="protein sequence ID" value="MDP9729907.1"/>
    <property type="molecule type" value="Genomic_DNA"/>
</dbReference>
<dbReference type="PANTHER" id="PTHR11070">
    <property type="entry name" value="UVRD / RECB / PCRA DNA HELICASE FAMILY MEMBER"/>
    <property type="match status" value="1"/>
</dbReference>
<dbReference type="InterPro" id="IPR000212">
    <property type="entry name" value="DNA_helicase_UvrD/REP"/>
</dbReference>
<evidence type="ECO:0000259" key="13">
    <source>
        <dbReference type="PROSITE" id="PS51217"/>
    </source>
</evidence>
<evidence type="ECO:0000256" key="6">
    <source>
        <dbReference type="ARBA" id="ARBA00023125"/>
    </source>
</evidence>
<reference evidence="14 15" key="1">
    <citation type="submission" date="2023-07" db="EMBL/GenBank/DDBJ databases">
        <title>Genomic Encyclopedia of Type Strains, Phase IV (KMG-IV): sequencing the most valuable type-strain genomes for metagenomic binning, comparative biology and taxonomic classification.</title>
        <authorList>
            <person name="Goeker M."/>
        </authorList>
    </citation>
    <scope>NUCLEOTIDE SEQUENCE [LARGE SCALE GENOMIC DNA]</scope>
    <source>
        <strain evidence="14 15">DSM 25924</strain>
    </source>
</reference>
<comment type="catalytic activity">
    <reaction evidence="10">
        <text>ATP + H2O = ADP + phosphate + H(+)</text>
        <dbReference type="Rhea" id="RHEA:13065"/>
        <dbReference type="ChEBI" id="CHEBI:15377"/>
        <dbReference type="ChEBI" id="CHEBI:15378"/>
        <dbReference type="ChEBI" id="CHEBI:30616"/>
        <dbReference type="ChEBI" id="CHEBI:43474"/>
        <dbReference type="ChEBI" id="CHEBI:456216"/>
        <dbReference type="EC" id="5.6.2.4"/>
    </reaction>
</comment>
<dbReference type="PROSITE" id="PS51198">
    <property type="entry name" value="UVRD_HELICASE_ATP_BIND"/>
    <property type="match status" value="1"/>
</dbReference>
<evidence type="ECO:0000256" key="3">
    <source>
        <dbReference type="ARBA" id="ARBA00022801"/>
    </source>
</evidence>
<comment type="similarity">
    <text evidence="1">Belongs to the helicase family. UvrD subfamily.</text>
</comment>
<dbReference type="Gene3D" id="1.10.486.10">
    <property type="entry name" value="PCRA, domain 4"/>
    <property type="match status" value="2"/>
</dbReference>
<gene>
    <name evidence="14" type="ORF">J2S04_002884</name>
</gene>
<keyword evidence="6" id="KW-0238">DNA-binding</keyword>
<proteinExistence type="inferred from homology"/>
<evidence type="ECO:0000256" key="10">
    <source>
        <dbReference type="ARBA" id="ARBA00048988"/>
    </source>
</evidence>
<dbReference type="InterPro" id="IPR013986">
    <property type="entry name" value="DExx_box_DNA_helicase_dom_sf"/>
</dbReference>
<evidence type="ECO:0000259" key="12">
    <source>
        <dbReference type="PROSITE" id="PS51198"/>
    </source>
</evidence>
<dbReference type="GO" id="GO:0016787">
    <property type="term" value="F:hydrolase activity"/>
    <property type="evidence" value="ECO:0007669"/>
    <property type="project" value="UniProtKB-KW"/>
</dbReference>
<keyword evidence="3 11" id="KW-0378">Hydrolase</keyword>
<evidence type="ECO:0000256" key="4">
    <source>
        <dbReference type="ARBA" id="ARBA00022806"/>
    </source>
</evidence>
<dbReference type="InterPro" id="IPR014017">
    <property type="entry name" value="DNA_helicase_UvrD-like_C"/>
</dbReference>
<keyword evidence="7" id="KW-0413">Isomerase</keyword>
<dbReference type="EC" id="5.6.2.4" evidence="9"/>
<evidence type="ECO:0000256" key="9">
    <source>
        <dbReference type="ARBA" id="ARBA00034808"/>
    </source>
</evidence>
<dbReference type="Pfam" id="PF00580">
    <property type="entry name" value="UvrD-helicase"/>
    <property type="match status" value="1"/>
</dbReference>
<evidence type="ECO:0000256" key="8">
    <source>
        <dbReference type="ARBA" id="ARBA00034617"/>
    </source>
</evidence>
<dbReference type="PROSITE" id="PS51217">
    <property type="entry name" value="UVRD_HELICASE_CTER"/>
    <property type="match status" value="1"/>
</dbReference>
<dbReference type="RefSeq" id="WP_306955722.1">
    <property type="nucleotide sequence ID" value="NZ_JAURUO010000029.1"/>
</dbReference>
<evidence type="ECO:0000256" key="5">
    <source>
        <dbReference type="ARBA" id="ARBA00022840"/>
    </source>
</evidence>
<dbReference type="GO" id="GO:0003678">
    <property type="term" value="F:DNA helicase activity"/>
    <property type="evidence" value="ECO:0007669"/>
    <property type="project" value="UniProtKB-EC"/>
</dbReference>
<dbReference type="Proteomes" id="UP001229209">
    <property type="component" value="Unassembled WGS sequence"/>
</dbReference>
<keyword evidence="5 11" id="KW-0067">ATP-binding</keyword>
<organism evidence="14 15">
    <name type="scientific">Alicyclobacillus tolerans</name>
    <dbReference type="NCBI Taxonomy" id="90970"/>
    <lineage>
        <taxon>Bacteria</taxon>
        <taxon>Bacillati</taxon>
        <taxon>Bacillota</taxon>
        <taxon>Bacilli</taxon>
        <taxon>Bacillales</taxon>
        <taxon>Alicyclobacillaceae</taxon>
        <taxon>Alicyclobacillus</taxon>
    </lineage>
</organism>
<comment type="caution">
    <text evidence="14">The sequence shown here is derived from an EMBL/GenBank/DDBJ whole genome shotgun (WGS) entry which is preliminary data.</text>
</comment>
<keyword evidence="4 11" id="KW-0347">Helicase</keyword>
<dbReference type="PANTHER" id="PTHR11070:SF2">
    <property type="entry name" value="ATP-DEPENDENT DNA HELICASE SRS2"/>
    <property type="match status" value="1"/>
</dbReference>
<dbReference type="Gene3D" id="1.10.10.160">
    <property type="match status" value="1"/>
</dbReference>